<organism evidence="2 4">
    <name type="scientific">Pseudoalteromonas maricaloris</name>
    <dbReference type="NCBI Taxonomy" id="184924"/>
    <lineage>
        <taxon>Bacteria</taxon>
        <taxon>Pseudomonadati</taxon>
        <taxon>Pseudomonadota</taxon>
        <taxon>Gammaproteobacteria</taxon>
        <taxon>Alteromonadales</taxon>
        <taxon>Pseudoalteromonadaceae</taxon>
        <taxon>Pseudoalteromonas</taxon>
    </lineage>
</organism>
<dbReference type="AlphaFoldDB" id="A0A8I2GYB4"/>
<reference evidence="3 5" key="2">
    <citation type="submission" date="2023-10" db="EMBL/GenBank/DDBJ databases">
        <title>To unveil natural product biosynthetic capacity in Pseudoalteromonas.</title>
        <authorList>
            <person name="Wang J."/>
        </authorList>
    </citation>
    <scope>NUCLEOTIDE SEQUENCE [LARGE SCALE GENOMIC DNA]</scope>
    <source>
        <strain evidence="3 5">DSM 15914</strain>
    </source>
</reference>
<sequence>MADLAALQHAFIAMLKGDNSQLMAEIEYQSGLNVAQRAQIYTNAYHIRLKKVLEQDHEMLGFYLGDALFDEMFSGYLEHFPSRSTSLRQFGDALPEYLSQFEPFKLYPILTEIAQFERTLLSAFDAEDAPQLGLVHLQKIAAAQFPNLQFTFHPSVHLLGFTHNAVDCWQALKNSTAVPEVSTKPNYWILARERDMRTGYHSLTEAEFACLQSMKNALPFSFVCEYAAEQSDDLAQGTAMVMQLLQKGLNLGWFSGFKVAI</sequence>
<accession>A0A8I2GYB4</accession>
<evidence type="ECO:0000313" key="4">
    <source>
        <dbReference type="Proteomes" id="UP000646877"/>
    </source>
</evidence>
<dbReference type="EMBL" id="CP137579">
    <property type="protein sequence ID" value="WOX30869.1"/>
    <property type="molecule type" value="Genomic_DNA"/>
</dbReference>
<reference evidence="2" key="1">
    <citation type="submission" date="2019-10" db="EMBL/GenBank/DDBJ databases">
        <authorList>
            <person name="Paulsen S."/>
        </authorList>
    </citation>
    <scope>NUCLEOTIDE SEQUENCE</scope>
    <source>
        <strain evidence="2">LMG 19692</strain>
    </source>
</reference>
<dbReference type="Proteomes" id="UP000646877">
    <property type="component" value="Unassembled WGS sequence"/>
</dbReference>
<evidence type="ECO:0000313" key="2">
    <source>
        <dbReference type="EMBL" id="NLR20892.1"/>
    </source>
</evidence>
<dbReference type="Pfam" id="PF09836">
    <property type="entry name" value="DUF2063"/>
    <property type="match status" value="1"/>
</dbReference>
<keyword evidence="3" id="KW-0238">DNA-binding</keyword>
<proteinExistence type="predicted"/>
<dbReference type="RefSeq" id="WP_039496599.1">
    <property type="nucleotide sequence ID" value="NZ_CBCSDF010000004.1"/>
</dbReference>
<evidence type="ECO:0000259" key="1">
    <source>
        <dbReference type="Pfam" id="PF09836"/>
    </source>
</evidence>
<dbReference type="Proteomes" id="UP001304419">
    <property type="component" value="Chromosome 2"/>
</dbReference>
<dbReference type="InterPro" id="IPR018640">
    <property type="entry name" value="DUF2063"/>
</dbReference>
<evidence type="ECO:0000313" key="3">
    <source>
        <dbReference type="EMBL" id="WOX30869.1"/>
    </source>
</evidence>
<feature type="domain" description="Putative DNA-binding" evidence="1">
    <location>
        <begin position="7"/>
        <end position="98"/>
    </location>
</feature>
<protein>
    <submittedName>
        <fullName evidence="3">DNA-binding domain-containing protein</fullName>
    </submittedName>
    <submittedName>
        <fullName evidence="2">DUF2063 domain-containing protein</fullName>
    </submittedName>
</protein>
<gene>
    <name evidence="2" type="ORF">F9Y85_06075</name>
    <name evidence="3" type="ORF">R5H13_23610</name>
</gene>
<dbReference type="Gene3D" id="1.10.150.690">
    <property type="entry name" value="DUF2063"/>
    <property type="match status" value="1"/>
</dbReference>
<dbReference type="InterPro" id="IPR044922">
    <property type="entry name" value="DUF2063_N_sf"/>
</dbReference>
<evidence type="ECO:0000313" key="5">
    <source>
        <dbReference type="Proteomes" id="UP001304419"/>
    </source>
</evidence>
<keyword evidence="5" id="KW-1185">Reference proteome</keyword>
<dbReference type="EMBL" id="WEIA01000003">
    <property type="protein sequence ID" value="NLR20892.1"/>
    <property type="molecule type" value="Genomic_DNA"/>
</dbReference>
<dbReference type="GO" id="GO:0003677">
    <property type="term" value="F:DNA binding"/>
    <property type="evidence" value="ECO:0007669"/>
    <property type="project" value="UniProtKB-KW"/>
</dbReference>
<name>A0A8I2GYB4_9GAMM</name>